<dbReference type="InterPro" id="IPR027640">
    <property type="entry name" value="Kinesin-like_fam"/>
</dbReference>
<dbReference type="OrthoDB" id="3176171at2759"/>
<evidence type="ECO:0000256" key="3">
    <source>
        <dbReference type="ARBA" id="ARBA00022741"/>
    </source>
</evidence>
<evidence type="ECO:0000256" key="4">
    <source>
        <dbReference type="ARBA" id="ARBA00022840"/>
    </source>
</evidence>
<comment type="similarity">
    <text evidence="8">Belongs to the TRAFAC class myosin-kinesin ATPase superfamily. Kinesin family.</text>
</comment>
<keyword evidence="6 8" id="KW-0505">Motor protein</keyword>
<feature type="domain" description="Kinesin motor" evidence="9">
    <location>
        <begin position="1"/>
        <end position="171"/>
    </location>
</feature>
<feature type="binding site" evidence="8">
    <location>
        <begin position="16"/>
        <end position="23"/>
    </location>
    <ligand>
        <name>ATP</name>
        <dbReference type="ChEBI" id="CHEBI:30616"/>
    </ligand>
</feature>
<dbReference type="InterPro" id="IPR001752">
    <property type="entry name" value="Kinesin_motor_dom"/>
</dbReference>
<accession>A0A183IML0</accession>
<keyword evidence="7" id="KW-0206">Cytoskeleton</keyword>
<dbReference type="InterPro" id="IPR036961">
    <property type="entry name" value="Kinesin_motor_dom_sf"/>
</dbReference>
<keyword evidence="2" id="KW-0493">Microtubule</keyword>
<sequence>MEKVIDGSTIAVFVYGATGSGKTYTMVGNKNAPGLMDRTIDDLMSRLGGEQESLAPVYNEKVRDLLQPMVCPIELREDSTGNLILQGLSQIEISSPEEGKQLLADGNRRRTRKSTPLNYRSSRAHTILLIMASSRVNKHKQGKLYLIDLAGFERAGKTQVSHTAHLLQIRR</sequence>
<dbReference type="Gene3D" id="3.40.850.10">
    <property type="entry name" value="Kinesin motor domain"/>
    <property type="match status" value="1"/>
</dbReference>
<name>A0A183IML0_9BILA</name>
<dbReference type="GO" id="GO:0005524">
    <property type="term" value="F:ATP binding"/>
    <property type="evidence" value="ECO:0007669"/>
    <property type="project" value="UniProtKB-UniRule"/>
</dbReference>
<keyword evidence="11" id="KW-1185">Reference proteome</keyword>
<dbReference type="PANTHER" id="PTHR47968:SF13">
    <property type="entry name" value="KINESIN-LIKE PROTEIN KIF19 ISOFORM X1"/>
    <property type="match status" value="1"/>
</dbReference>
<proteinExistence type="inferred from homology"/>
<dbReference type="GO" id="GO:0005874">
    <property type="term" value="C:microtubule"/>
    <property type="evidence" value="ECO:0007669"/>
    <property type="project" value="UniProtKB-KW"/>
</dbReference>
<evidence type="ECO:0000313" key="10">
    <source>
        <dbReference type="EMBL" id="VDP05566.1"/>
    </source>
</evidence>
<keyword evidence="5" id="KW-0175">Coiled coil</keyword>
<reference evidence="10 11" key="2">
    <citation type="submission" date="2018-11" db="EMBL/GenBank/DDBJ databases">
        <authorList>
            <consortium name="Pathogen Informatics"/>
        </authorList>
    </citation>
    <scope>NUCLEOTIDE SEQUENCE [LARGE SCALE GENOMIC DNA]</scope>
</reference>
<dbReference type="AlphaFoldDB" id="A0A183IML0"/>
<evidence type="ECO:0000256" key="6">
    <source>
        <dbReference type="ARBA" id="ARBA00023175"/>
    </source>
</evidence>
<dbReference type="Proteomes" id="UP000270296">
    <property type="component" value="Unassembled WGS sequence"/>
</dbReference>
<evidence type="ECO:0000259" key="9">
    <source>
        <dbReference type="PROSITE" id="PS50067"/>
    </source>
</evidence>
<keyword evidence="4 8" id="KW-0067">ATP-binding</keyword>
<reference evidence="12" key="1">
    <citation type="submission" date="2016-06" db="UniProtKB">
        <authorList>
            <consortium name="WormBaseParasite"/>
        </authorList>
    </citation>
    <scope>IDENTIFICATION</scope>
</reference>
<dbReference type="PANTHER" id="PTHR47968">
    <property type="entry name" value="CENTROMERE PROTEIN E"/>
    <property type="match status" value="1"/>
</dbReference>
<dbReference type="Pfam" id="PF00225">
    <property type="entry name" value="Kinesin"/>
    <property type="match status" value="1"/>
</dbReference>
<dbReference type="PRINTS" id="PR00380">
    <property type="entry name" value="KINESINHEAVY"/>
</dbReference>
<dbReference type="WBParaSite" id="SBAD_0000505401-mRNA-1">
    <property type="protein sequence ID" value="SBAD_0000505401-mRNA-1"/>
    <property type="gene ID" value="SBAD_0000505401"/>
</dbReference>
<dbReference type="InterPro" id="IPR027417">
    <property type="entry name" value="P-loop_NTPase"/>
</dbReference>
<evidence type="ECO:0000313" key="12">
    <source>
        <dbReference type="WBParaSite" id="SBAD_0000505401-mRNA-1"/>
    </source>
</evidence>
<dbReference type="GO" id="GO:0007018">
    <property type="term" value="P:microtubule-based movement"/>
    <property type="evidence" value="ECO:0007669"/>
    <property type="project" value="InterPro"/>
</dbReference>
<keyword evidence="3 8" id="KW-0547">Nucleotide-binding</keyword>
<gene>
    <name evidence="10" type="ORF">SBAD_LOCUS4856</name>
</gene>
<dbReference type="SMART" id="SM00129">
    <property type="entry name" value="KISc"/>
    <property type="match status" value="1"/>
</dbReference>
<evidence type="ECO:0000313" key="11">
    <source>
        <dbReference type="Proteomes" id="UP000270296"/>
    </source>
</evidence>
<evidence type="ECO:0000256" key="2">
    <source>
        <dbReference type="ARBA" id="ARBA00022701"/>
    </source>
</evidence>
<evidence type="ECO:0000256" key="8">
    <source>
        <dbReference type="PROSITE-ProRule" id="PRU00283"/>
    </source>
</evidence>
<comment type="subcellular location">
    <subcellularLocation>
        <location evidence="1">Cytoplasm</location>
        <location evidence="1">Cytoskeleton</location>
    </subcellularLocation>
</comment>
<dbReference type="PROSITE" id="PS50067">
    <property type="entry name" value="KINESIN_MOTOR_2"/>
    <property type="match status" value="1"/>
</dbReference>
<dbReference type="SUPFAM" id="SSF52540">
    <property type="entry name" value="P-loop containing nucleoside triphosphate hydrolases"/>
    <property type="match status" value="1"/>
</dbReference>
<evidence type="ECO:0000256" key="1">
    <source>
        <dbReference type="ARBA" id="ARBA00004245"/>
    </source>
</evidence>
<evidence type="ECO:0000256" key="7">
    <source>
        <dbReference type="ARBA" id="ARBA00023212"/>
    </source>
</evidence>
<keyword evidence="7" id="KW-0963">Cytoplasm</keyword>
<dbReference type="GO" id="GO:0003777">
    <property type="term" value="F:microtubule motor activity"/>
    <property type="evidence" value="ECO:0007669"/>
    <property type="project" value="InterPro"/>
</dbReference>
<organism evidence="12">
    <name type="scientific">Soboliphyme baturini</name>
    <dbReference type="NCBI Taxonomy" id="241478"/>
    <lineage>
        <taxon>Eukaryota</taxon>
        <taxon>Metazoa</taxon>
        <taxon>Ecdysozoa</taxon>
        <taxon>Nematoda</taxon>
        <taxon>Enoplea</taxon>
        <taxon>Dorylaimia</taxon>
        <taxon>Dioctophymatida</taxon>
        <taxon>Dioctophymatoidea</taxon>
        <taxon>Soboliphymatidae</taxon>
        <taxon>Soboliphyme</taxon>
    </lineage>
</organism>
<protein>
    <submittedName>
        <fullName evidence="12">Kinesin motor domain-containing protein</fullName>
    </submittedName>
</protein>
<evidence type="ECO:0000256" key="5">
    <source>
        <dbReference type="ARBA" id="ARBA00023054"/>
    </source>
</evidence>
<dbReference type="GO" id="GO:0008017">
    <property type="term" value="F:microtubule binding"/>
    <property type="evidence" value="ECO:0007669"/>
    <property type="project" value="InterPro"/>
</dbReference>
<dbReference type="EMBL" id="UZAM01008593">
    <property type="protein sequence ID" value="VDP05566.1"/>
    <property type="molecule type" value="Genomic_DNA"/>
</dbReference>